<keyword evidence="3" id="KW-1185">Reference proteome</keyword>
<sequence>MSCPAIATTLSNRIPFDLKQPLKVESRAIGTEYCDNQWNGCSMDCSSLLMCDGSYSYIPVNVTSCNPSKPYCVKDPINSSSSCTGNFPINRQECLTRALDNFICTGNGQFPDPTDCTKYHVCDGTSHTIVECPSSTHYLSNLNHVDPPNIGFGEFSCRFVPEHQASNCEMFNCDGVVNAFVFRASDRFHYAFCIELGATKKTLLFKCPSGTSHNGVLSPTNSVDCLGNLW</sequence>
<dbReference type="Proteomes" id="UP001151699">
    <property type="component" value="Chromosome A"/>
</dbReference>
<dbReference type="Pfam" id="PF01607">
    <property type="entry name" value="CBM_14"/>
    <property type="match status" value="1"/>
</dbReference>
<dbReference type="AlphaFoldDB" id="A0A9Q0SA59"/>
<dbReference type="PROSITE" id="PS50940">
    <property type="entry name" value="CHIT_BIND_II"/>
    <property type="match status" value="1"/>
</dbReference>
<comment type="caution">
    <text evidence="2">The sequence shown here is derived from an EMBL/GenBank/DDBJ whole genome shotgun (WGS) entry which is preliminary data.</text>
</comment>
<dbReference type="InterPro" id="IPR002557">
    <property type="entry name" value="Chitin-bd_dom"/>
</dbReference>
<reference evidence="2" key="1">
    <citation type="submission" date="2022-07" db="EMBL/GenBank/DDBJ databases">
        <authorList>
            <person name="Trinca V."/>
            <person name="Uliana J.V.C."/>
            <person name="Torres T.T."/>
            <person name="Ward R.J."/>
            <person name="Monesi N."/>
        </authorList>
    </citation>
    <scope>NUCLEOTIDE SEQUENCE</scope>
    <source>
        <strain evidence="2">HSMRA1968</strain>
        <tissue evidence="2">Whole embryos</tissue>
    </source>
</reference>
<dbReference type="InterPro" id="IPR036508">
    <property type="entry name" value="Chitin-bd_dom_sf"/>
</dbReference>
<protein>
    <recommendedName>
        <fullName evidence="1">Chitin-binding type-2 domain-containing protein</fullName>
    </recommendedName>
</protein>
<name>A0A9Q0SA59_9DIPT</name>
<feature type="domain" description="Chitin-binding type-2" evidence="1">
    <location>
        <begin position="101"/>
        <end position="159"/>
    </location>
</feature>
<evidence type="ECO:0000313" key="2">
    <source>
        <dbReference type="EMBL" id="KAJ6649355.1"/>
    </source>
</evidence>
<evidence type="ECO:0000259" key="1">
    <source>
        <dbReference type="PROSITE" id="PS50940"/>
    </source>
</evidence>
<dbReference type="OrthoDB" id="6597859at2759"/>
<dbReference type="Gene3D" id="2.170.140.10">
    <property type="entry name" value="Chitin binding domain"/>
    <property type="match status" value="1"/>
</dbReference>
<accession>A0A9Q0SA59</accession>
<proteinExistence type="predicted"/>
<evidence type="ECO:0000313" key="3">
    <source>
        <dbReference type="Proteomes" id="UP001151699"/>
    </source>
</evidence>
<gene>
    <name evidence="2" type="ORF">Bhyg_04589</name>
</gene>
<dbReference type="EMBL" id="WJQU01000001">
    <property type="protein sequence ID" value="KAJ6649355.1"/>
    <property type="molecule type" value="Genomic_DNA"/>
</dbReference>
<dbReference type="GO" id="GO:0008061">
    <property type="term" value="F:chitin binding"/>
    <property type="evidence" value="ECO:0007669"/>
    <property type="project" value="InterPro"/>
</dbReference>
<organism evidence="2 3">
    <name type="scientific">Pseudolycoriella hygida</name>
    <dbReference type="NCBI Taxonomy" id="35572"/>
    <lineage>
        <taxon>Eukaryota</taxon>
        <taxon>Metazoa</taxon>
        <taxon>Ecdysozoa</taxon>
        <taxon>Arthropoda</taxon>
        <taxon>Hexapoda</taxon>
        <taxon>Insecta</taxon>
        <taxon>Pterygota</taxon>
        <taxon>Neoptera</taxon>
        <taxon>Endopterygota</taxon>
        <taxon>Diptera</taxon>
        <taxon>Nematocera</taxon>
        <taxon>Sciaroidea</taxon>
        <taxon>Sciaridae</taxon>
        <taxon>Pseudolycoriella</taxon>
    </lineage>
</organism>
<dbReference type="GO" id="GO:0005576">
    <property type="term" value="C:extracellular region"/>
    <property type="evidence" value="ECO:0007669"/>
    <property type="project" value="InterPro"/>
</dbReference>
<dbReference type="SUPFAM" id="SSF57625">
    <property type="entry name" value="Invertebrate chitin-binding proteins"/>
    <property type="match status" value="1"/>
</dbReference>